<reference evidence="2" key="2">
    <citation type="submission" date="2020-06" db="EMBL/GenBank/DDBJ databases">
        <title>Helianthus annuus Genome sequencing and assembly Release 2.</title>
        <authorList>
            <person name="Gouzy J."/>
            <person name="Langlade N."/>
            <person name="Munos S."/>
        </authorList>
    </citation>
    <scope>NUCLEOTIDE SEQUENCE</scope>
    <source>
        <tissue evidence="2">Leaves</tissue>
    </source>
</reference>
<dbReference type="SUPFAM" id="SSF81383">
    <property type="entry name" value="F-box domain"/>
    <property type="match status" value="1"/>
</dbReference>
<dbReference type="Pfam" id="PF00646">
    <property type="entry name" value="F-box"/>
    <property type="match status" value="1"/>
</dbReference>
<evidence type="ECO:0000313" key="2">
    <source>
        <dbReference type="EMBL" id="KAF5794175.1"/>
    </source>
</evidence>
<dbReference type="InterPro" id="IPR053781">
    <property type="entry name" value="F-box_AtFBL13-like"/>
</dbReference>
<name>A0A9K3ICI7_HELAN</name>
<evidence type="ECO:0000259" key="1">
    <source>
        <dbReference type="PROSITE" id="PS50181"/>
    </source>
</evidence>
<dbReference type="SMART" id="SM00579">
    <property type="entry name" value="FBD"/>
    <property type="match status" value="1"/>
</dbReference>
<dbReference type="Gene3D" id="3.80.10.10">
    <property type="entry name" value="Ribonuclease Inhibitor"/>
    <property type="match status" value="1"/>
</dbReference>
<dbReference type="InterPro" id="IPR032675">
    <property type="entry name" value="LRR_dom_sf"/>
</dbReference>
<dbReference type="InterPro" id="IPR055411">
    <property type="entry name" value="LRR_FXL15/At3g58940/PEG3-like"/>
</dbReference>
<dbReference type="SUPFAM" id="SSF52047">
    <property type="entry name" value="RNI-like"/>
    <property type="match status" value="1"/>
</dbReference>
<dbReference type="PANTHER" id="PTHR31639">
    <property type="entry name" value="F-BOX PROTEIN-LIKE"/>
    <property type="match status" value="1"/>
</dbReference>
<keyword evidence="3" id="KW-1185">Reference proteome</keyword>
<proteinExistence type="predicted"/>
<evidence type="ECO:0000313" key="3">
    <source>
        <dbReference type="Proteomes" id="UP000215914"/>
    </source>
</evidence>
<dbReference type="InterPro" id="IPR036047">
    <property type="entry name" value="F-box-like_dom_sf"/>
</dbReference>
<sequence length="481" mass="55138">MKMAKNLKSEGRNGTKKLFWMKLTNMAKPHERFWQFTQFALYLVSNVLYSFVGNKMHGEDYITDLPESIIETILTKLPLRDAVRTSVLSSKWRYKWATLTELEFNDTCVSVSHIHSSALAAAKLVKFVNQFLLLHDGPINRFTIYSSYLQRFPYLDQWLLFLSRKDVQELNIGFCQGDWFRAPSCLFSCKKLTALELVRCVLHPPLYFKGFPNLKHLTLQQVHITRDAVENLISSCTLLESLTLLYFDSRKLTIRAPNLTCLVLEGEFKDICLENTPMLAVISVAMYINDDIAQHYDQSSSCNFDQFLGGVPSIQRLTGHGFFTKYMSIGNTLGEIQPTYRQLKVIDLYQVSFDNLKEIMVILRLLLSAPNLQVLQIGGSADASLATDAVDLDFWDKECPRDATFEQLKSVKMTQMLGLPHEMRFIEFLLGNSPVLELMDIAQNVHDETDENHDQSEMYTEILGFETASAEVVIEFTENYV</sequence>
<dbReference type="CDD" id="cd22160">
    <property type="entry name" value="F-box_AtFBL13-like"/>
    <property type="match status" value="1"/>
</dbReference>
<dbReference type="Pfam" id="PF24758">
    <property type="entry name" value="LRR_At5g56370"/>
    <property type="match status" value="1"/>
</dbReference>
<dbReference type="Proteomes" id="UP000215914">
    <property type="component" value="Unassembled WGS sequence"/>
</dbReference>
<accession>A0A9K3ICI7</accession>
<dbReference type="EMBL" id="MNCJ02000323">
    <property type="protein sequence ID" value="KAF5794175.1"/>
    <property type="molecule type" value="Genomic_DNA"/>
</dbReference>
<dbReference type="Gramene" id="mRNA:HanXRQr2_Chr08g0325191">
    <property type="protein sequence ID" value="mRNA:HanXRQr2_Chr08g0325191"/>
    <property type="gene ID" value="HanXRQr2_Chr08g0325191"/>
</dbReference>
<protein>
    <submittedName>
        <fullName evidence="2">F-box domain, FBD domain, leucine-rich repeat domain superfamily</fullName>
    </submittedName>
</protein>
<dbReference type="PROSITE" id="PS50181">
    <property type="entry name" value="FBOX"/>
    <property type="match status" value="1"/>
</dbReference>
<dbReference type="InterPro" id="IPR006566">
    <property type="entry name" value="FBD"/>
</dbReference>
<feature type="domain" description="F-box" evidence="1">
    <location>
        <begin position="59"/>
        <end position="93"/>
    </location>
</feature>
<dbReference type="InterPro" id="IPR001810">
    <property type="entry name" value="F-box_dom"/>
</dbReference>
<reference evidence="2" key="1">
    <citation type="journal article" date="2017" name="Nature">
        <title>The sunflower genome provides insights into oil metabolism, flowering and Asterid evolution.</title>
        <authorList>
            <person name="Badouin H."/>
            <person name="Gouzy J."/>
            <person name="Grassa C.J."/>
            <person name="Murat F."/>
            <person name="Staton S.E."/>
            <person name="Cottret L."/>
            <person name="Lelandais-Briere C."/>
            <person name="Owens G.L."/>
            <person name="Carrere S."/>
            <person name="Mayjonade B."/>
            <person name="Legrand L."/>
            <person name="Gill N."/>
            <person name="Kane N.C."/>
            <person name="Bowers J.E."/>
            <person name="Hubner S."/>
            <person name="Bellec A."/>
            <person name="Berard A."/>
            <person name="Berges H."/>
            <person name="Blanchet N."/>
            <person name="Boniface M.C."/>
            <person name="Brunel D."/>
            <person name="Catrice O."/>
            <person name="Chaidir N."/>
            <person name="Claudel C."/>
            <person name="Donnadieu C."/>
            <person name="Faraut T."/>
            <person name="Fievet G."/>
            <person name="Helmstetter N."/>
            <person name="King M."/>
            <person name="Knapp S.J."/>
            <person name="Lai Z."/>
            <person name="Le Paslier M.C."/>
            <person name="Lippi Y."/>
            <person name="Lorenzon L."/>
            <person name="Mandel J.R."/>
            <person name="Marage G."/>
            <person name="Marchand G."/>
            <person name="Marquand E."/>
            <person name="Bret-Mestries E."/>
            <person name="Morien E."/>
            <person name="Nambeesan S."/>
            <person name="Nguyen T."/>
            <person name="Pegot-Espagnet P."/>
            <person name="Pouilly N."/>
            <person name="Raftis F."/>
            <person name="Sallet E."/>
            <person name="Schiex T."/>
            <person name="Thomas J."/>
            <person name="Vandecasteele C."/>
            <person name="Vares D."/>
            <person name="Vear F."/>
            <person name="Vautrin S."/>
            <person name="Crespi M."/>
            <person name="Mangin B."/>
            <person name="Burke J.M."/>
            <person name="Salse J."/>
            <person name="Munos S."/>
            <person name="Vincourt P."/>
            <person name="Rieseberg L.H."/>
            <person name="Langlade N.B."/>
        </authorList>
    </citation>
    <scope>NUCLEOTIDE SEQUENCE</scope>
    <source>
        <tissue evidence="2">Leaves</tissue>
    </source>
</reference>
<gene>
    <name evidence="2" type="ORF">HanXRQr2_Chr08g0325191</name>
</gene>
<organism evidence="2 3">
    <name type="scientific">Helianthus annuus</name>
    <name type="common">Common sunflower</name>
    <dbReference type="NCBI Taxonomy" id="4232"/>
    <lineage>
        <taxon>Eukaryota</taxon>
        <taxon>Viridiplantae</taxon>
        <taxon>Streptophyta</taxon>
        <taxon>Embryophyta</taxon>
        <taxon>Tracheophyta</taxon>
        <taxon>Spermatophyta</taxon>
        <taxon>Magnoliopsida</taxon>
        <taxon>eudicotyledons</taxon>
        <taxon>Gunneridae</taxon>
        <taxon>Pentapetalae</taxon>
        <taxon>asterids</taxon>
        <taxon>campanulids</taxon>
        <taxon>Asterales</taxon>
        <taxon>Asteraceae</taxon>
        <taxon>Asteroideae</taxon>
        <taxon>Heliantheae alliance</taxon>
        <taxon>Heliantheae</taxon>
        <taxon>Helianthus</taxon>
    </lineage>
</organism>
<dbReference type="PANTHER" id="PTHR31639:SF237">
    <property type="entry name" value="F-BOX DOMAIN-CONTAINING PROTEIN"/>
    <property type="match status" value="1"/>
</dbReference>
<dbReference type="AlphaFoldDB" id="A0A9K3ICI7"/>
<comment type="caution">
    <text evidence="2">The sequence shown here is derived from an EMBL/GenBank/DDBJ whole genome shotgun (WGS) entry which is preliminary data.</text>
</comment>